<sequence length="35" mass="4068">MIGNLNNYNISTRRKKRVGELYARLLGKQNREFGG</sequence>
<keyword evidence="2" id="KW-1185">Reference proteome</keyword>
<gene>
    <name evidence="1" type="ORF">HUJ06_004280</name>
</gene>
<accession>A0A822ZNL1</accession>
<evidence type="ECO:0000313" key="1">
    <source>
        <dbReference type="EMBL" id="DAD46050.1"/>
    </source>
</evidence>
<organism evidence="1 2">
    <name type="scientific">Nelumbo nucifera</name>
    <name type="common">Sacred lotus</name>
    <dbReference type="NCBI Taxonomy" id="4432"/>
    <lineage>
        <taxon>Eukaryota</taxon>
        <taxon>Viridiplantae</taxon>
        <taxon>Streptophyta</taxon>
        <taxon>Embryophyta</taxon>
        <taxon>Tracheophyta</taxon>
        <taxon>Spermatophyta</taxon>
        <taxon>Magnoliopsida</taxon>
        <taxon>Proteales</taxon>
        <taxon>Nelumbonaceae</taxon>
        <taxon>Nelumbo</taxon>
    </lineage>
</organism>
<name>A0A822ZNL1_NELNU</name>
<reference evidence="1 2" key="1">
    <citation type="journal article" date="2020" name="Mol. Biol. Evol.">
        <title>Distinct Expression and Methylation Patterns for Genes with Different Fates following a Single Whole-Genome Duplication in Flowering Plants.</title>
        <authorList>
            <person name="Shi T."/>
            <person name="Rahmani R.S."/>
            <person name="Gugger P.F."/>
            <person name="Wang M."/>
            <person name="Li H."/>
            <person name="Zhang Y."/>
            <person name="Li Z."/>
            <person name="Wang Q."/>
            <person name="Van de Peer Y."/>
            <person name="Marchal K."/>
            <person name="Chen J."/>
        </authorList>
    </citation>
    <scope>NUCLEOTIDE SEQUENCE [LARGE SCALE GENOMIC DNA]</scope>
    <source>
        <tissue evidence="1">Leaf</tissue>
    </source>
</reference>
<proteinExistence type="predicted"/>
<dbReference type="AlphaFoldDB" id="A0A822ZNL1"/>
<comment type="caution">
    <text evidence="1">The sequence shown here is derived from an EMBL/GenBank/DDBJ whole genome shotgun (WGS) entry which is preliminary data.</text>
</comment>
<protein>
    <submittedName>
        <fullName evidence="1">Uncharacterized protein</fullName>
    </submittedName>
</protein>
<evidence type="ECO:0000313" key="2">
    <source>
        <dbReference type="Proteomes" id="UP000607653"/>
    </source>
</evidence>
<dbReference type="Proteomes" id="UP000607653">
    <property type="component" value="Unassembled WGS sequence"/>
</dbReference>
<dbReference type="EMBL" id="DUZY01000007">
    <property type="protein sequence ID" value="DAD46050.1"/>
    <property type="molecule type" value="Genomic_DNA"/>
</dbReference>